<dbReference type="Gene3D" id="3.40.1440.10">
    <property type="entry name" value="GIY-YIG endonuclease"/>
    <property type="match status" value="1"/>
</dbReference>
<organism evidence="2 3">
    <name type="scientific">Psychrobacter aquaticus CMS 56</name>
    <dbReference type="NCBI Taxonomy" id="1354303"/>
    <lineage>
        <taxon>Bacteria</taxon>
        <taxon>Pseudomonadati</taxon>
        <taxon>Pseudomonadota</taxon>
        <taxon>Gammaproteobacteria</taxon>
        <taxon>Moraxellales</taxon>
        <taxon>Moraxellaceae</taxon>
        <taxon>Psychrobacter</taxon>
    </lineage>
</organism>
<dbReference type="eggNOG" id="COG3860">
    <property type="taxonomic scope" value="Bacteria"/>
</dbReference>
<proteinExistence type="predicted"/>
<dbReference type="STRING" id="1354303.M917_2314"/>
<dbReference type="Proteomes" id="UP000016761">
    <property type="component" value="Unassembled WGS sequence"/>
</dbReference>
<name>U4T908_9GAMM</name>
<dbReference type="InterPro" id="IPR035901">
    <property type="entry name" value="GIY-YIG_endonuc_sf"/>
</dbReference>
<dbReference type="PROSITE" id="PS50164">
    <property type="entry name" value="GIY_YIG"/>
    <property type="match status" value="1"/>
</dbReference>
<feature type="domain" description="GIY-YIG" evidence="1">
    <location>
        <begin position="1"/>
        <end position="87"/>
    </location>
</feature>
<reference evidence="2 3" key="1">
    <citation type="journal article" date="2013" name="Genome Announc.">
        <title>Draft Genome Sequence of Psychrobacter aquaticus Strain CMS 56T, Isolated from a Cyanobacterial Mat Sample Collected from Water Bodies in the McMurdo Dry Valley Region of Antarctica.</title>
        <authorList>
            <person name="Reddy G.S."/>
            <person name="Ara S."/>
            <person name="Singh A."/>
            <person name="Kumar Pinnaka A."/>
            <person name="Shivaji S."/>
        </authorList>
    </citation>
    <scope>NUCLEOTIDE SEQUENCE [LARGE SCALE GENOMIC DNA]</scope>
    <source>
        <strain evidence="2 3">CMS 56</strain>
    </source>
</reference>
<dbReference type="InterPro" id="IPR000305">
    <property type="entry name" value="GIY-YIG_endonuc"/>
</dbReference>
<gene>
    <name evidence="2" type="ORF">M917_2314</name>
</gene>
<protein>
    <submittedName>
        <fullName evidence="2">GIY-YIG catalytic domain containing protein</fullName>
    </submittedName>
</protein>
<evidence type="ECO:0000313" key="3">
    <source>
        <dbReference type="Proteomes" id="UP000016761"/>
    </source>
</evidence>
<dbReference type="SUPFAM" id="SSF82771">
    <property type="entry name" value="GIY-YIG endonuclease"/>
    <property type="match status" value="1"/>
</dbReference>
<dbReference type="SUPFAM" id="SSF64496">
    <property type="entry name" value="DNA-binding domain of intron-encoded endonucleases"/>
    <property type="match status" value="1"/>
</dbReference>
<dbReference type="PATRIC" id="fig|1354303.4.peg.2280"/>
<dbReference type="Pfam" id="PF01541">
    <property type="entry name" value="GIY-YIG"/>
    <property type="match status" value="1"/>
</dbReference>
<sequence>MNSGIYEIRNMLNNKIYIGSSINIKSRIKRHFNDLKKGSHHSLFLQRSFNKHGSENFSYRIIEITSQDNLLPCEQFYLDTLKPAYNISKNAGNTLGIKHSPEVVERNRLRNSGFGNGNSKITPENLNEILELRKNLSVSDIASSYGVHITTIERVIKKHSSSIFGKVYDKNSRHKISNSKKKNNYAGKTVYRVNVGGTIVEVHASMTDAAKFAGISLATMKYGIENNIKRGMYFFKMAS</sequence>
<dbReference type="OrthoDB" id="9803913at2"/>
<dbReference type="CDD" id="cd10437">
    <property type="entry name" value="GIY-YIG_HE_I-TevI_like"/>
    <property type="match status" value="1"/>
</dbReference>
<evidence type="ECO:0000313" key="2">
    <source>
        <dbReference type="EMBL" id="ERL54968.1"/>
    </source>
</evidence>
<accession>U4T908</accession>
<dbReference type="GO" id="GO:0004519">
    <property type="term" value="F:endonuclease activity"/>
    <property type="evidence" value="ECO:0007669"/>
    <property type="project" value="InterPro"/>
</dbReference>
<comment type="caution">
    <text evidence="2">The sequence shown here is derived from an EMBL/GenBank/DDBJ whole genome shotgun (WGS) entry which is preliminary data.</text>
</comment>
<dbReference type="RefSeq" id="WP_021814937.1">
    <property type="nucleotide sequence ID" value="NZ_AUSW01000034.1"/>
</dbReference>
<keyword evidence="3" id="KW-1185">Reference proteome</keyword>
<dbReference type="InterPro" id="IPR006350">
    <property type="entry name" value="Intron_endoG1"/>
</dbReference>
<dbReference type="NCBIfam" id="TIGR01453">
    <property type="entry name" value="grpIintron_endo"/>
    <property type="match status" value="1"/>
</dbReference>
<dbReference type="SMART" id="SM00465">
    <property type="entry name" value="GIYc"/>
    <property type="match status" value="1"/>
</dbReference>
<evidence type="ECO:0000259" key="1">
    <source>
        <dbReference type="PROSITE" id="PS50164"/>
    </source>
</evidence>
<dbReference type="EMBL" id="AUSW01000034">
    <property type="protein sequence ID" value="ERL54968.1"/>
    <property type="molecule type" value="Genomic_DNA"/>
</dbReference>
<dbReference type="AlphaFoldDB" id="U4T908"/>